<name>A0A8B8DHB4_CRAVI</name>
<dbReference type="PROSITE" id="PS50088">
    <property type="entry name" value="ANK_REPEAT"/>
    <property type="match status" value="2"/>
</dbReference>
<protein>
    <submittedName>
        <fullName evidence="4 5">Krev interaction trapped protein 1-like</fullName>
    </submittedName>
</protein>
<dbReference type="GO" id="GO:0045454">
    <property type="term" value="P:cell redox homeostasis"/>
    <property type="evidence" value="ECO:0007669"/>
    <property type="project" value="TreeGrafter"/>
</dbReference>
<dbReference type="SMART" id="SM00248">
    <property type="entry name" value="ANK"/>
    <property type="match status" value="2"/>
</dbReference>
<sequence length="764" mass="87363">MVNYEMEVILAVVQPKQNNVFTQEYRPKLYNILLLDHKTASSGEKGKPTKYLPTFPLTNVQEEAGDEVLANLYQLTGGDHVGIKGERALQIQWSSDKYRESLTRFALFCVPVNKGDKLNRMFVEKSPDYPGFFSLDYIIETLNNDTVAYPPPTRTFISQLESWMREKHAMPGAINILFSRRADYRVKLSVNNPAFLPSRFEHAHESSGMVIDSTPDEIRHTAREALTRMLEIEKCEKVVLNPVFGSSFPCKPKVVRAEVNIYWGKGVPDYNMWPNSHRNSSTGGSYDSLYPEKYHIHRLVNEGNVKAIRDSAAYVSHLLDEKHPKYGMPIHLAAYKGNAEAARILLDSGCNPNALNDLGQSPLHIAAKEGHCAVVQELIKKPETSLELLDKQNRTPLNLCEQDPRSPKHQRAANLIMAAIKKVVNRQIAVYLMDGTFRMLNLSQGDHTTVQHLNLQLLRALNLPPKPYADYFTIWICSKSLELQLKLEHKPMDHLHNWQRKIVSMLTGVTDTSKETPTLKWRRNAKVGVVSEEREVTHPLAIRTLFYEAKHNYINGLYPCKDHDVHTFASILILLEQEGKYDPGNAKSYLHKNVSNLVPAPILKAKGQHLSSTIMKRYKEYCGGLQEDLKFQNKYEQFLQRKFLEFCRKLTVYGSAFFTGSLQPNSKSSILCHIGVNDVGIHIINMKTKVMLYSFLYSDIRWSHPEAQPNYLEIYSVNDNSDSRQVKIKSRQVGLIEHLMQKLKDLHQYDDRQVNLVFGTSGRR</sequence>
<dbReference type="GO" id="GO:0005886">
    <property type="term" value="C:plasma membrane"/>
    <property type="evidence" value="ECO:0007669"/>
    <property type="project" value="TreeGrafter"/>
</dbReference>
<dbReference type="InterPro" id="IPR000299">
    <property type="entry name" value="FERM_domain"/>
</dbReference>
<dbReference type="InterPro" id="IPR019749">
    <property type="entry name" value="Band_41_domain"/>
</dbReference>
<dbReference type="RefSeq" id="XP_022326961.1">
    <property type="nucleotide sequence ID" value="XM_022471253.1"/>
</dbReference>
<reference evidence="4 5" key="1">
    <citation type="submission" date="2025-04" db="UniProtKB">
        <authorList>
            <consortium name="RefSeq"/>
        </authorList>
    </citation>
    <scope>IDENTIFICATION</scope>
    <source>
        <tissue evidence="4 5">Whole sample</tissue>
    </source>
</reference>
<dbReference type="InterPro" id="IPR019748">
    <property type="entry name" value="FERM_central"/>
</dbReference>
<feature type="domain" description="FERM" evidence="2">
    <location>
        <begin position="426"/>
        <end position="754"/>
    </location>
</feature>
<dbReference type="SMART" id="SM00295">
    <property type="entry name" value="B41"/>
    <property type="match status" value="1"/>
</dbReference>
<dbReference type="Pfam" id="PF12796">
    <property type="entry name" value="Ank_2"/>
    <property type="match status" value="1"/>
</dbReference>
<dbReference type="InterPro" id="IPR043058">
    <property type="entry name" value="NUDIX_sf"/>
</dbReference>
<evidence type="ECO:0000256" key="1">
    <source>
        <dbReference type="PROSITE-ProRule" id="PRU00023"/>
    </source>
</evidence>
<dbReference type="InterPro" id="IPR011993">
    <property type="entry name" value="PH-like_dom_sf"/>
</dbReference>
<dbReference type="InterPro" id="IPR014352">
    <property type="entry name" value="FERM/acyl-CoA-bd_prot_sf"/>
</dbReference>
<dbReference type="InterPro" id="IPR057096">
    <property type="entry name" value="KRIT1_FRMD8_FERM_C"/>
</dbReference>
<dbReference type="OrthoDB" id="194358at2759"/>
<keyword evidence="1" id="KW-0040">ANK repeat</keyword>
<dbReference type="Gene3D" id="1.25.40.20">
    <property type="entry name" value="Ankyrin repeat-containing domain"/>
    <property type="match status" value="1"/>
</dbReference>
<keyword evidence="3" id="KW-1185">Reference proteome</keyword>
<dbReference type="PROSITE" id="PS50057">
    <property type="entry name" value="FERM_3"/>
    <property type="match status" value="1"/>
</dbReference>
<organism evidence="3 6">
    <name type="scientific">Crassostrea virginica</name>
    <name type="common">Eastern oyster</name>
    <dbReference type="NCBI Taxonomy" id="6565"/>
    <lineage>
        <taxon>Eukaryota</taxon>
        <taxon>Metazoa</taxon>
        <taxon>Spiralia</taxon>
        <taxon>Lophotrochozoa</taxon>
        <taxon>Mollusca</taxon>
        <taxon>Bivalvia</taxon>
        <taxon>Autobranchia</taxon>
        <taxon>Pteriomorphia</taxon>
        <taxon>Ostreida</taxon>
        <taxon>Ostreoidea</taxon>
        <taxon>Ostreidae</taxon>
        <taxon>Crassostrea</taxon>
    </lineage>
</organism>
<dbReference type="InterPro" id="IPR002110">
    <property type="entry name" value="Ankyrin_rpt"/>
</dbReference>
<evidence type="ECO:0000313" key="3">
    <source>
        <dbReference type="Proteomes" id="UP000694844"/>
    </source>
</evidence>
<evidence type="ECO:0000259" key="2">
    <source>
        <dbReference type="PROSITE" id="PS50057"/>
    </source>
</evidence>
<dbReference type="SUPFAM" id="SSF47031">
    <property type="entry name" value="Second domain of FERM"/>
    <property type="match status" value="1"/>
</dbReference>
<dbReference type="PROSITE" id="PS50297">
    <property type="entry name" value="ANK_REP_REGION"/>
    <property type="match status" value="2"/>
</dbReference>
<dbReference type="PANTHER" id="PTHR13283:SF11">
    <property type="entry name" value="KREV INTERACTION TRAPPED PROTEIN 1"/>
    <property type="match status" value="1"/>
</dbReference>
<dbReference type="Pfam" id="PF16705">
    <property type="entry name" value="NUDIX_5"/>
    <property type="match status" value="1"/>
</dbReference>
<dbReference type="Pfam" id="PF00373">
    <property type="entry name" value="FERM_M"/>
    <property type="match status" value="1"/>
</dbReference>
<dbReference type="InterPro" id="IPR036770">
    <property type="entry name" value="Ankyrin_rpt-contain_sf"/>
</dbReference>
<evidence type="ECO:0000313" key="5">
    <source>
        <dbReference type="RefSeq" id="XP_022326963.1"/>
    </source>
</evidence>
<dbReference type="AlphaFoldDB" id="A0A8B8DHB4"/>
<dbReference type="Pfam" id="PF24522">
    <property type="entry name" value="KRIT1_FRMD8_FERM_C"/>
    <property type="match status" value="1"/>
</dbReference>
<dbReference type="Gene3D" id="2.30.29.30">
    <property type="entry name" value="Pleckstrin-homology domain (PH domain)/Phosphotyrosine-binding domain (PTB)"/>
    <property type="match status" value="1"/>
</dbReference>
<dbReference type="RefSeq" id="XP_022326963.1">
    <property type="nucleotide sequence ID" value="XM_022471255.1"/>
</dbReference>
<feature type="repeat" description="ANK" evidence="1">
    <location>
        <begin position="358"/>
        <end position="381"/>
    </location>
</feature>
<dbReference type="Proteomes" id="UP000694844">
    <property type="component" value="Chromosome 3"/>
</dbReference>
<dbReference type="InterPro" id="IPR051594">
    <property type="entry name" value="KRIT1/FRMD8"/>
</dbReference>
<dbReference type="SUPFAM" id="SSF48403">
    <property type="entry name" value="Ankyrin repeat"/>
    <property type="match status" value="1"/>
</dbReference>
<proteinExistence type="predicted"/>
<dbReference type="PANTHER" id="PTHR13283">
    <property type="entry name" value="KREV INTERACTION TRAPPED 1-RELATED"/>
    <property type="match status" value="1"/>
</dbReference>
<evidence type="ECO:0000313" key="4">
    <source>
        <dbReference type="RefSeq" id="XP_022326961.1"/>
    </source>
</evidence>
<dbReference type="Gene3D" id="3.10.20.90">
    <property type="entry name" value="Phosphatidylinositol 3-kinase Catalytic Subunit, Chain A, domain 1"/>
    <property type="match status" value="1"/>
</dbReference>
<accession>A0A8B8DHB4</accession>
<evidence type="ECO:0000313" key="6">
    <source>
        <dbReference type="RefSeq" id="XP_022326964.1"/>
    </source>
</evidence>
<dbReference type="Gene3D" id="1.20.80.10">
    <property type="match status" value="1"/>
</dbReference>
<gene>
    <name evidence="4 5 6" type="primary">LOC111126543</name>
</gene>
<feature type="repeat" description="ANK" evidence="1">
    <location>
        <begin position="329"/>
        <end position="357"/>
    </location>
</feature>
<dbReference type="GeneID" id="111126543"/>
<dbReference type="InterPro" id="IPR032022">
    <property type="entry name" value="NUDIX"/>
</dbReference>
<dbReference type="InterPro" id="IPR035963">
    <property type="entry name" value="FERM_2"/>
</dbReference>
<dbReference type="RefSeq" id="XP_022326964.1">
    <property type="nucleotide sequence ID" value="XM_022471256.1"/>
</dbReference>
<dbReference type="Gene3D" id="3.30.70.2240">
    <property type="entry name" value="KRIT, N-terminal Nudix domain, NPxY motif-rich region"/>
    <property type="match status" value="1"/>
</dbReference>
<dbReference type="KEGG" id="cvn:111126543"/>
<dbReference type="GO" id="GO:2000114">
    <property type="term" value="P:regulation of establishment of cell polarity"/>
    <property type="evidence" value="ECO:0007669"/>
    <property type="project" value="TreeGrafter"/>
</dbReference>